<proteinExistence type="predicted"/>
<dbReference type="RefSeq" id="WP_190262478.1">
    <property type="nucleotide sequence ID" value="NZ_CP053923.1"/>
</dbReference>
<dbReference type="Proteomes" id="UP000516369">
    <property type="component" value="Chromosome"/>
</dbReference>
<evidence type="ECO:0000313" key="5">
    <source>
        <dbReference type="Proteomes" id="UP000516369"/>
    </source>
</evidence>
<keyword evidence="5" id="KW-1185">Reference proteome</keyword>
<reference evidence="4 5" key="1">
    <citation type="submission" date="2020-05" db="EMBL/GenBank/DDBJ databases">
        <title>Complete closed genome sequence of Defluviicoccus vanus.</title>
        <authorList>
            <person name="Bessarab I."/>
            <person name="Arumugam K."/>
            <person name="Maszenan A.M."/>
            <person name="Seviour R.J."/>
            <person name="Williams R.B."/>
        </authorList>
    </citation>
    <scope>NUCLEOTIDE SEQUENCE [LARGE SCALE GENOMIC DNA]</scope>
    <source>
        <strain evidence="4 5">Ben 114</strain>
    </source>
</reference>
<dbReference type="AlphaFoldDB" id="A0A7H1MZT1"/>
<keyword evidence="1 4" id="KW-0808">Transferase</keyword>
<dbReference type="PANTHER" id="PTHR10605:SF56">
    <property type="entry name" value="BIFUNCTIONAL HEPARAN SULFATE N-DEACETYLASE_N-SULFOTRANSFERASE"/>
    <property type="match status" value="1"/>
</dbReference>
<evidence type="ECO:0000313" key="4">
    <source>
        <dbReference type="EMBL" id="QNT68967.1"/>
    </source>
</evidence>
<name>A0A7H1MZT1_9PROT</name>
<feature type="domain" description="Sulfotransferase" evidence="3">
    <location>
        <begin position="7"/>
        <end position="208"/>
    </location>
</feature>
<dbReference type="Gene3D" id="3.40.50.300">
    <property type="entry name" value="P-loop containing nucleotide triphosphate hydrolases"/>
    <property type="match status" value="1"/>
</dbReference>
<dbReference type="SUPFAM" id="SSF52540">
    <property type="entry name" value="P-loop containing nucleoside triphosphate hydrolases"/>
    <property type="match status" value="1"/>
</dbReference>
<dbReference type="EMBL" id="CP053923">
    <property type="protein sequence ID" value="QNT68967.1"/>
    <property type="molecule type" value="Genomic_DNA"/>
</dbReference>
<dbReference type="KEGG" id="dvn:HQ394_05835"/>
<dbReference type="InterPro" id="IPR037359">
    <property type="entry name" value="NST/OST"/>
</dbReference>
<organism evidence="4 5">
    <name type="scientific">Defluviicoccus vanus</name>
    <dbReference type="NCBI Taxonomy" id="111831"/>
    <lineage>
        <taxon>Bacteria</taxon>
        <taxon>Pseudomonadati</taxon>
        <taxon>Pseudomonadota</taxon>
        <taxon>Alphaproteobacteria</taxon>
        <taxon>Rhodospirillales</taxon>
        <taxon>Rhodospirillaceae</taxon>
        <taxon>Defluviicoccus</taxon>
    </lineage>
</organism>
<evidence type="ECO:0000256" key="1">
    <source>
        <dbReference type="ARBA" id="ARBA00022679"/>
    </source>
</evidence>
<accession>A0A7H1MZT1</accession>
<dbReference type="InterPro" id="IPR000863">
    <property type="entry name" value="Sulfotransferase_dom"/>
</dbReference>
<evidence type="ECO:0000259" key="3">
    <source>
        <dbReference type="Pfam" id="PF00685"/>
    </source>
</evidence>
<evidence type="ECO:0000256" key="2">
    <source>
        <dbReference type="ARBA" id="ARBA00023180"/>
    </source>
</evidence>
<sequence>MFANRSSFFIVGAPRCGTTALSKILSRHPQVLFSRPKETHLFVQDLAAMDEQFWMKQFIEPFFPHLSDQHLTFGEGSVSSLYSPAALEHILAFDPEARIIIHVRNPVDMVYSYHGRLVFLLDEDQRDFSRAWALQEERRAGRSLPKRCRDPRLLLYGDVGKLAAHVERIFARVGRERCYVVVFDDFSRSPEKLYRDVCQFLGLGQDEENHFNPKNAHRTYRNQFLHQFAVNPPPLLMRVINAANISPQQLRLRTRRLRKWLRSRNTVENHRPTLDAELRHELVTYFAPEVTRLGELLGRDLSHWQ</sequence>
<dbReference type="PANTHER" id="PTHR10605">
    <property type="entry name" value="HEPARAN SULFATE SULFOTRANSFERASE"/>
    <property type="match status" value="1"/>
</dbReference>
<dbReference type="Pfam" id="PF00685">
    <property type="entry name" value="Sulfotransfer_1"/>
    <property type="match status" value="1"/>
</dbReference>
<dbReference type="GO" id="GO:0008146">
    <property type="term" value="F:sulfotransferase activity"/>
    <property type="evidence" value="ECO:0007669"/>
    <property type="project" value="InterPro"/>
</dbReference>
<dbReference type="InterPro" id="IPR027417">
    <property type="entry name" value="P-loop_NTPase"/>
</dbReference>
<keyword evidence="2" id="KW-0325">Glycoprotein</keyword>
<gene>
    <name evidence="4" type="ORF">HQ394_05835</name>
</gene>
<protein>
    <submittedName>
        <fullName evidence="4">Sulfotransferase</fullName>
    </submittedName>
</protein>